<sequence>VAPALAFRCRRRLLVATGRPTTAVGRRSLRVYLRFAPNVVAAPPSVSHVKSCWFAARLGGVIVAKTSVGLVDWSRRKWGERRA</sequence>
<organism evidence="1 2">
    <name type="scientific">Citrullus colocynthis</name>
    <name type="common">colocynth</name>
    <dbReference type="NCBI Taxonomy" id="252529"/>
    <lineage>
        <taxon>Eukaryota</taxon>
        <taxon>Viridiplantae</taxon>
        <taxon>Streptophyta</taxon>
        <taxon>Embryophyta</taxon>
        <taxon>Tracheophyta</taxon>
        <taxon>Spermatophyta</taxon>
        <taxon>Magnoliopsida</taxon>
        <taxon>eudicotyledons</taxon>
        <taxon>Gunneridae</taxon>
        <taxon>Pentapetalae</taxon>
        <taxon>rosids</taxon>
        <taxon>fabids</taxon>
        <taxon>Cucurbitales</taxon>
        <taxon>Cucurbitaceae</taxon>
        <taxon>Benincaseae</taxon>
        <taxon>Citrullus</taxon>
    </lineage>
</organism>
<keyword evidence="2" id="KW-1185">Reference proteome</keyword>
<evidence type="ECO:0000313" key="1">
    <source>
        <dbReference type="EMBL" id="CAK9327741.1"/>
    </source>
</evidence>
<proteinExistence type="predicted"/>
<dbReference type="Proteomes" id="UP001642487">
    <property type="component" value="Chromosome 8"/>
</dbReference>
<dbReference type="EMBL" id="OZ021742">
    <property type="protein sequence ID" value="CAK9327741.1"/>
    <property type="molecule type" value="Genomic_DNA"/>
</dbReference>
<protein>
    <submittedName>
        <fullName evidence="1">Uncharacterized protein</fullName>
    </submittedName>
</protein>
<feature type="non-terminal residue" evidence="1">
    <location>
        <position position="83"/>
    </location>
</feature>
<accession>A0ABP0Z8U7</accession>
<evidence type="ECO:0000313" key="2">
    <source>
        <dbReference type="Proteomes" id="UP001642487"/>
    </source>
</evidence>
<feature type="non-terminal residue" evidence="1">
    <location>
        <position position="1"/>
    </location>
</feature>
<gene>
    <name evidence="1" type="ORF">CITCOLO1_LOCUS20129</name>
</gene>
<name>A0ABP0Z8U7_9ROSI</name>
<reference evidence="1 2" key="1">
    <citation type="submission" date="2024-03" db="EMBL/GenBank/DDBJ databases">
        <authorList>
            <person name="Gkanogiannis A."/>
            <person name="Becerra Lopez-Lavalle L."/>
        </authorList>
    </citation>
    <scope>NUCLEOTIDE SEQUENCE [LARGE SCALE GENOMIC DNA]</scope>
</reference>